<reference evidence="2 3" key="1">
    <citation type="submission" date="2020-02" db="EMBL/GenBank/DDBJ databases">
        <authorList>
            <person name="Li X.-J."/>
            <person name="Han X.-M."/>
        </authorList>
    </citation>
    <scope>NUCLEOTIDE SEQUENCE [LARGE SCALE GENOMIC DNA]</scope>
    <source>
        <strain evidence="2 3">CCTCC AB 2017055</strain>
    </source>
</reference>
<organism evidence="2 3">
    <name type="scientific">Phytoactinopolyspora halotolerans</name>
    <dbReference type="NCBI Taxonomy" id="1981512"/>
    <lineage>
        <taxon>Bacteria</taxon>
        <taxon>Bacillati</taxon>
        <taxon>Actinomycetota</taxon>
        <taxon>Actinomycetes</taxon>
        <taxon>Jiangellales</taxon>
        <taxon>Jiangellaceae</taxon>
        <taxon>Phytoactinopolyspora</taxon>
    </lineage>
</organism>
<keyword evidence="1" id="KW-0472">Membrane</keyword>
<keyword evidence="1" id="KW-0812">Transmembrane</keyword>
<evidence type="ECO:0000313" key="3">
    <source>
        <dbReference type="Proteomes" id="UP000475214"/>
    </source>
</evidence>
<keyword evidence="3" id="KW-1185">Reference proteome</keyword>
<evidence type="ECO:0000313" key="2">
    <source>
        <dbReference type="EMBL" id="NEE01633.1"/>
    </source>
</evidence>
<keyword evidence="1" id="KW-1133">Transmembrane helix</keyword>
<dbReference type="Proteomes" id="UP000475214">
    <property type="component" value="Unassembled WGS sequence"/>
</dbReference>
<dbReference type="AlphaFoldDB" id="A0A6L9S9C1"/>
<accession>A0A6L9S9C1</accession>
<dbReference type="EMBL" id="JAAGOA010000010">
    <property type="protein sequence ID" value="NEE01633.1"/>
    <property type="molecule type" value="Genomic_DNA"/>
</dbReference>
<name>A0A6L9S9C1_9ACTN</name>
<comment type="caution">
    <text evidence="2">The sequence shown here is derived from an EMBL/GenBank/DDBJ whole genome shotgun (WGS) entry which is preliminary data.</text>
</comment>
<protein>
    <submittedName>
        <fullName evidence="2">Uncharacterized protein</fullName>
    </submittedName>
</protein>
<proteinExistence type="predicted"/>
<feature type="transmembrane region" description="Helical" evidence="1">
    <location>
        <begin position="20"/>
        <end position="39"/>
    </location>
</feature>
<feature type="transmembrane region" description="Helical" evidence="1">
    <location>
        <begin position="48"/>
        <end position="68"/>
    </location>
</feature>
<sequence>MLIDADWGDAMDEAAAESNMFFTCAVVLGVQAVAVALAMNRLNSRRGYWLNLLVLGVVDVVFLVVMVAPGYVDLVGGMSGPVIWLAAAVTSTLARRGYPTTP</sequence>
<gene>
    <name evidence="2" type="ORF">G1H10_15780</name>
</gene>
<evidence type="ECO:0000256" key="1">
    <source>
        <dbReference type="SAM" id="Phobius"/>
    </source>
</evidence>